<accession>A0A918BDR5</accession>
<dbReference type="RefSeq" id="WP_189216796.1">
    <property type="nucleotide sequence ID" value="NZ_BMQK01000004.1"/>
</dbReference>
<dbReference type="InterPro" id="IPR033469">
    <property type="entry name" value="CYTH-like_dom_sf"/>
</dbReference>
<dbReference type="EMBL" id="BMQK01000004">
    <property type="protein sequence ID" value="GGQ54259.1"/>
    <property type="molecule type" value="Genomic_DNA"/>
</dbReference>
<feature type="domain" description="CYTH" evidence="1">
    <location>
        <begin position="4"/>
        <end position="142"/>
    </location>
</feature>
<organism evidence="2 3">
    <name type="scientific">Streptomyces ruber</name>
    <dbReference type="NCBI Taxonomy" id="83378"/>
    <lineage>
        <taxon>Bacteria</taxon>
        <taxon>Bacillati</taxon>
        <taxon>Actinomycetota</taxon>
        <taxon>Actinomycetes</taxon>
        <taxon>Kitasatosporales</taxon>
        <taxon>Streptomycetaceae</taxon>
        <taxon>Streptomyces</taxon>
    </lineage>
</organism>
<name>A0A918BDR5_9ACTN</name>
<evidence type="ECO:0000313" key="2">
    <source>
        <dbReference type="EMBL" id="GGQ54259.1"/>
    </source>
</evidence>
<dbReference type="Pfam" id="PF01928">
    <property type="entry name" value="CYTH"/>
    <property type="match status" value="1"/>
</dbReference>
<reference evidence="2" key="1">
    <citation type="journal article" date="2014" name="Int. J. Syst. Evol. Microbiol.">
        <title>Complete genome sequence of Corynebacterium casei LMG S-19264T (=DSM 44701T), isolated from a smear-ripened cheese.</title>
        <authorList>
            <consortium name="US DOE Joint Genome Institute (JGI-PGF)"/>
            <person name="Walter F."/>
            <person name="Albersmeier A."/>
            <person name="Kalinowski J."/>
            <person name="Ruckert C."/>
        </authorList>
    </citation>
    <scope>NUCLEOTIDE SEQUENCE</scope>
    <source>
        <strain evidence="2">JCM 3131</strain>
    </source>
</reference>
<dbReference type="AlphaFoldDB" id="A0A918BDR5"/>
<dbReference type="InterPro" id="IPR023577">
    <property type="entry name" value="CYTH_domain"/>
</dbReference>
<evidence type="ECO:0000259" key="1">
    <source>
        <dbReference type="Pfam" id="PF01928"/>
    </source>
</evidence>
<protein>
    <recommendedName>
        <fullName evidence="1">CYTH domain-containing protein</fullName>
    </recommendedName>
</protein>
<dbReference type="SUPFAM" id="SSF55154">
    <property type="entry name" value="CYTH-like phosphatases"/>
    <property type="match status" value="1"/>
</dbReference>
<reference evidence="2" key="2">
    <citation type="submission" date="2020-09" db="EMBL/GenBank/DDBJ databases">
        <authorList>
            <person name="Sun Q."/>
            <person name="Ohkuma M."/>
        </authorList>
    </citation>
    <scope>NUCLEOTIDE SEQUENCE</scope>
    <source>
        <strain evidence="2">JCM 3131</strain>
    </source>
</reference>
<dbReference type="Gene3D" id="2.40.320.10">
    <property type="entry name" value="Hypothetical Protein Pfu-838710-001"/>
    <property type="match status" value="1"/>
</dbReference>
<keyword evidence="3" id="KW-1185">Reference proteome</keyword>
<comment type="caution">
    <text evidence="2">The sequence shown here is derived from an EMBL/GenBank/DDBJ whole genome shotgun (WGS) entry which is preliminary data.</text>
</comment>
<gene>
    <name evidence="2" type="ORF">GCM10010145_24700</name>
</gene>
<dbReference type="Proteomes" id="UP000620156">
    <property type="component" value="Unassembled WGS sequence"/>
</dbReference>
<proteinExistence type="predicted"/>
<evidence type="ECO:0000313" key="3">
    <source>
        <dbReference type="Proteomes" id="UP000620156"/>
    </source>
</evidence>
<sequence>MAGIEYEAKALNIDPAKTARLIVEAGGIQQAEPRLMRRYVYDTIPAVPGRWVRLRDTGSGITLCVKQIATDTVDGTHETEVSVDSFEEASALLRLIGLTPRSYQENRRTSYTLGSARLEIDEWPRIPPYLEIEADDESQVWDTAAVLGIDREHLTSINTTKVYALYGIDLDAIADLRFE</sequence>